<reference evidence="1 2" key="1">
    <citation type="submission" date="2019-05" db="EMBL/GenBank/DDBJ databases">
        <title>Flagellimonas sp. AsT0115, sp. nov., isolated from a marine red algae, Asparagopsis taxiformis.</title>
        <authorList>
            <person name="Kim J."/>
            <person name="Jeong S.E."/>
            <person name="Jeon C.O."/>
        </authorList>
    </citation>
    <scope>NUCLEOTIDE SEQUENCE [LARGE SCALE GENOMIC DNA]</scope>
    <source>
        <strain evidence="1 2">AsT0115</strain>
    </source>
</reference>
<protein>
    <submittedName>
        <fullName evidence="1">Uncharacterized protein</fullName>
    </submittedName>
</protein>
<proteinExistence type="predicted"/>
<comment type="caution">
    <text evidence="1">The sequence shown here is derived from an EMBL/GenBank/DDBJ whole genome shotgun (WGS) entry which is preliminary data.</text>
</comment>
<evidence type="ECO:0000313" key="2">
    <source>
        <dbReference type="Proteomes" id="UP000751614"/>
    </source>
</evidence>
<sequence length="113" mass="12455">MNSFDLDNVQMNVVQTAANGVVNHETIFSFSQQDVQVQASYSGGNIAKGFLIGVLKKEILNFSYCQLQTDGILDNGSSKAQLSITAEGKLRLTEHFDWKSRPGEIGINVFEQL</sequence>
<dbReference type="RefSeq" id="WP_138831962.1">
    <property type="nucleotide sequence ID" value="NZ_VCNI01000001.1"/>
</dbReference>
<keyword evidence="2" id="KW-1185">Reference proteome</keyword>
<organism evidence="1 2">
    <name type="scientific">Flagellimonas algicola</name>
    <dbReference type="NCBI Taxonomy" id="2583815"/>
    <lineage>
        <taxon>Bacteria</taxon>
        <taxon>Pseudomonadati</taxon>
        <taxon>Bacteroidota</taxon>
        <taxon>Flavobacteriia</taxon>
        <taxon>Flavobacteriales</taxon>
        <taxon>Flavobacteriaceae</taxon>
        <taxon>Flagellimonas</taxon>
    </lineage>
</organism>
<dbReference type="InterPro" id="IPR058595">
    <property type="entry name" value="Avidin-like"/>
</dbReference>
<dbReference type="Pfam" id="PF26421">
    <property type="entry name" value="Avidin_like"/>
    <property type="match status" value="1"/>
</dbReference>
<gene>
    <name evidence="1" type="ORF">FGG15_00130</name>
</gene>
<dbReference type="EMBL" id="VCNI01000001">
    <property type="protein sequence ID" value="TMU55988.1"/>
    <property type="molecule type" value="Genomic_DNA"/>
</dbReference>
<dbReference type="Proteomes" id="UP000751614">
    <property type="component" value="Unassembled WGS sequence"/>
</dbReference>
<evidence type="ECO:0000313" key="1">
    <source>
        <dbReference type="EMBL" id="TMU55988.1"/>
    </source>
</evidence>
<accession>A0ABY2WM85</accession>
<name>A0ABY2WM85_9FLAO</name>